<evidence type="ECO:0000256" key="6">
    <source>
        <dbReference type="ARBA" id="ARBA00023014"/>
    </source>
</evidence>
<evidence type="ECO:0000256" key="1">
    <source>
        <dbReference type="ARBA" id="ARBA00001927"/>
    </source>
</evidence>
<evidence type="ECO:0000313" key="8">
    <source>
        <dbReference type="EMBL" id="NJP33352.1"/>
    </source>
</evidence>
<dbReference type="PANTHER" id="PTHR36923:SF3">
    <property type="entry name" value="FERREDOXIN"/>
    <property type="match status" value="1"/>
</dbReference>
<gene>
    <name evidence="8" type="ORF">HCJ94_15505</name>
</gene>
<keyword evidence="2" id="KW-0813">Transport</keyword>
<keyword evidence="5" id="KW-0408">Iron</keyword>
<dbReference type="Pfam" id="PF13370">
    <property type="entry name" value="Fer4_13"/>
    <property type="match status" value="1"/>
</dbReference>
<dbReference type="Gene3D" id="3.30.70.20">
    <property type="match status" value="1"/>
</dbReference>
<dbReference type="SUPFAM" id="SSF54862">
    <property type="entry name" value="4Fe-4S ferredoxins"/>
    <property type="match status" value="1"/>
</dbReference>
<evidence type="ECO:0000256" key="4">
    <source>
        <dbReference type="ARBA" id="ARBA00022982"/>
    </source>
</evidence>
<name>A0ABX0Z822_9ACTN</name>
<dbReference type="PANTHER" id="PTHR36923">
    <property type="entry name" value="FERREDOXIN"/>
    <property type="match status" value="1"/>
</dbReference>
<proteinExistence type="predicted"/>
<keyword evidence="3" id="KW-0479">Metal-binding</keyword>
<keyword evidence="6" id="KW-0411">Iron-sulfur</keyword>
<comment type="caution">
    <text evidence="8">The sequence shown here is derived from an EMBL/GenBank/DDBJ whole genome shotgun (WGS) entry which is preliminary data.</text>
</comment>
<dbReference type="InterPro" id="IPR051269">
    <property type="entry name" value="Fe-S_cluster_ET"/>
</dbReference>
<comment type="cofactor">
    <cofactor evidence="1">
        <name>[3Fe-4S] cluster</name>
        <dbReference type="ChEBI" id="CHEBI:21137"/>
    </cofactor>
</comment>
<dbReference type="EMBL" id="JAATEO010000015">
    <property type="protein sequence ID" value="NJP33352.1"/>
    <property type="molecule type" value="Genomic_DNA"/>
</dbReference>
<evidence type="ECO:0000256" key="3">
    <source>
        <dbReference type="ARBA" id="ARBA00022723"/>
    </source>
</evidence>
<evidence type="ECO:0000256" key="2">
    <source>
        <dbReference type="ARBA" id="ARBA00022448"/>
    </source>
</evidence>
<dbReference type="Proteomes" id="UP000783871">
    <property type="component" value="Unassembled WGS sequence"/>
</dbReference>
<evidence type="ECO:0000256" key="7">
    <source>
        <dbReference type="ARBA" id="ARBA00023291"/>
    </source>
</evidence>
<evidence type="ECO:0000313" key="9">
    <source>
        <dbReference type="Proteomes" id="UP000783871"/>
    </source>
</evidence>
<sequence>MRVFATKETCAVSSLCVYQAPEVFDQDEEGQVEVLDPEPPAELHEDVRIAVRGCPTQSIRVE</sequence>
<keyword evidence="7" id="KW-0003">3Fe-4S</keyword>
<protein>
    <submittedName>
        <fullName evidence="8">Ferredoxin</fullName>
    </submittedName>
</protein>
<reference evidence="8 9" key="1">
    <citation type="submission" date="2020-03" db="EMBL/GenBank/DDBJ databases">
        <title>WGS of actinomycetes isolated from Thailand.</title>
        <authorList>
            <person name="Thawai C."/>
        </authorList>
    </citation>
    <scope>NUCLEOTIDE SEQUENCE [LARGE SCALE GENOMIC DNA]</scope>
    <source>
        <strain evidence="8 9">HSS6-12</strain>
    </source>
</reference>
<organism evidence="8 9">
    <name type="scientific">Micromonospora thermarum</name>
    <dbReference type="NCBI Taxonomy" id="2720024"/>
    <lineage>
        <taxon>Bacteria</taxon>
        <taxon>Bacillati</taxon>
        <taxon>Actinomycetota</taxon>
        <taxon>Actinomycetes</taxon>
        <taxon>Micromonosporales</taxon>
        <taxon>Micromonosporaceae</taxon>
        <taxon>Micromonospora</taxon>
    </lineage>
</organism>
<keyword evidence="9" id="KW-1185">Reference proteome</keyword>
<keyword evidence="4" id="KW-0249">Electron transport</keyword>
<accession>A0ABX0Z822</accession>
<evidence type="ECO:0000256" key="5">
    <source>
        <dbReference type="ARBA" id="ARBA00023004"/>
    </source>
</evidence>
<dbReference type="RefSeq" id="WP_168001726.1">
    <property type="nucleotide sequence ID" value="NZ_JAATEO010000015.1"/>
</dbReference>